<name>A0A1Q9BZR1_SYMMI</name>
<feature type="compositionally biased region" description="Acidic residues" evidence="1">
    <location>
        <begin position="167"/>
        <end position="179"/>
    </location>
</feature>
<feature type="compositionally biased region" description="Basic residues" evidence="1">
    <location>
        <begin position="513"/>
        <end position="550"/>
    </location>
</feature>
<accession>A0A1Q9BZR1</accession>
<dbReference type="OrthoDB" id="437945at2759"/>
<evidence type="ECO:0000313" key="3">
    <source>
        <dbReference type="Proteomes" id="UP000186817"/>
    </source>
</evidence>
<feature type="compositionally biased region" description="Basic and acidic residues" evidence="1">
    <location>
        <begin position="322"/>
        <end position="367"/>
    </location>
</feature>
<comment type="caution">
    <text evidence="2">The sequence shown here is derived from an EMBL/GenBank/DDBJ whole genome shotgun (WGS) entry which is preliminary data.</text>
</comment>
<dbReference type="Proteomes" id="UP000186817">
    <property type="component" value="Unassembled WGS sequence"/>
</dbReference>
<organism evidence="2 3">
    <name type="scientific">Symbiodinium microadriaticum</name>
    <name type="common">Dinoflagellate</name>
    <name type="synonym">Zooxanthella microadriatica</name>
    <dbReference type="NCBI Taxonomy" id="2951"/>
    <lineage>
        <taxon>Eukaryota</taxon>
        <taxon>Sar</taxon>
        <taxon>Alveolata</taxon>
        <taxon>Dinophyceae</taxon>
        <taxon>Suessiales</taxon>
        <taxon>Symbiodiniaceae</taxon>
        <taxon>Symbiodinium</taxon>
    </lineage>
</organism>
<feature type="region of interest" description="Disordered" evidence="1">
    <location>
        <begin position="281"/>
        <end position="308"/>
    </location>
</feature>
<keyword evidence="3" id="KW-1185">Reference proteome</keyword>
<sequence length="798" mass="86863">MAVFATVDCLHMVWIKDREIQSRLEEGGRLVRTVDGSTFVKSTEEHCLKNRSILEPYMVRQRGARSLDVPDVESLKGQLVSLHTSFALNRAKAPRRPQALLEATVDLVAANAHLDAKALKRLLSYARQRFMKPHCPKDLYGKGGKKTRWDTTDDDEVAGMEDAFEEHPDDLEDAEEESAEHDPVVDVPPVEPAPLVDIPRLEPAPLQPLQRKPVLHMNSSASIASDATTVLLGGTPRTPEPKVLQQSPGALVGPITPSPPSLPAPTRLVYREVVYVPDSPRKLIKAEPRDEADEPGHPAPPEPEGMDKLADARRELALLEAYMAKDRSNKPEAKESEKPEAKESDKPEALESDKPEALESDKPKALESGEITPTEPDEEVDEEVPKPGQATPEMSKEAAMREMALLEAQLLCMIQPLVAIMLQLQISQAISREADVEACADTTSNVGQDGQAAKALDPEAEQGEPQPATKKRRTAAKSKAKAKAIPEKSGGDAVDATGKPEAEEELPDETSVRGKRPGKGAGRGRGKGGKGRGKKGKGRGKGKGQGKGKKAAAEAAAEKDAGPSAPARRVSKKRPQDHDDGETAEKSAKKRQEGHDDGKAAEKKSAKKRQGHDDGKAAEKSPKKRQEGKTGGRKPKRPALLLREEKLRLRKIVVQANGLLNHFVIMVYWTRPGVGIKQISDGKQVQYLGMKGVAVATLLNAAIDCANFMDNNCQVHDCRWWCRRLYAGVLPRRFFVWLVVPGNCLAARTCILVLLILALDGTFILEQNYPAEFGARVADLLEDINGSKSTLELDSAGE</sequence>
<feature type="region of interest" description="Disordered" evidence="1">
    <location>
        <begin position="438"/>
        <end position="639"/>
    </location>
</feature>
<feature type="compositionally biased region" description="Basic and acidic residues" evidence="1">
    <location>
        <begin position="574"/>
        <end position="604"/>
    </location>
</feature>
<gene>
    <name evidence="2" type="ORF">AK812_SmicGene43933</name>
</gene>
<protein>
    <submittedName>
        <fullName evidence="2">Uncharacterized protein</fullName>
    </submittedName>
</protein>
<feature type="non-terminal residue" evidence="2">
    <location>
        <position position="798"/>
    </location>
</feature>
<reference evidence="2 3" key="1">
    <citation type="submission" date="2016-02" db="EMBL/GenBank/DDBJ databases">
        <title>Genome analysis of coral dinoflagellate symbionts highlights evolutionary adaptations to a symbiotic lifestyle.</title>
        <authorList>
            <person name="Aranda M."/>
            <person name="Li Y."/>
            <person name="Liew Y.J."/>
            <person name="Baumgarten S."/>
            <person name="Simakov O."/>
            <person name="Wilson M."/>
            <person name="Piel J."/>
            <person name="Ashoor H."/>
            <person name="Bougouffa S."/>
            <person name="Bajic V.B."/>
            <person name="Ryu T."/>
            <person name="Ravasi T."/>
            <person name="Bayer T."/>
            <person name="Micklem G."/>
            <person name="Kim H."/>
            <person name="Bhak J."/>
            <person name="Lajeunesse T.C."/>
            <person name="Voolstra C.R."/>
        </authorList>
    </citation>
    <scope>NUCLEOTIDE SEQUENCE [LARGE SCALE GENOMIC DNA]</scope>
    <source>
        <strain evidence="2 3">CCMP2467</strain>
    </source>
</reference>
<dbReference type="AlphaFoldDB" id="A0A1Q9BZR1"/>
<evidence type="ECO:0000313" key="2">
    <source>
        <dbReference type="EMBL" id="OLP76167.1"/>
    </source>
</evidence>
<feature type="region of interest" description="Disordered" evidence="1">
    <location>
        <begin position="167"/>
        <end position="189"/>
    </location>
</feature>
<proteinExistence type="predicted"/>
<feature type="region of interest" description="Disordered" evidence="1">
    <location>
        <begin position="322"/>
        <end position="397"/>
    </location>
</feature>
<feature type="compositionally biased region" description="Basic and acidic residues" evidence="1">
    <location>
        <begin position="611"/>
        <end position="630"/>
    </location>
</feature>
<evidence type="ECO:0000256" key="1">
    <source>
        <dbReference type="SAM" id="MobiDB-lite"/>
    </source>
</evidence>
<feature type="region of interest" description="Disordered" evidence="1">
    <location>
        <begin position="234"/>
        <end position="265"/>
    </location>
</feature>
<feature type="compositionally biased region" description="Basic residues" evidence="1">
    <location>
        <begin position="469"/>
        <end position="482"/>
    </location>
</feature>
<dbReference type="EMBL" id="LSRX01002117">
    <property type="protein sequence ID" value="OLP76167.1"/>
    <property type="molecule type" value="Genomic_DNA"/>
</dbReference>